<dbReference type="Gene3D" id="1.20.930.10">
    <property type="entry name" value="Conserved domain common to transcription factors TFIIS, elongin A, CRSP70"/>
    <property type="match status" value="1"/>
</dbReference>
<keyword evidence="1" id="KW-0539">Nucleus</keyword>
<dbReference type="EMBL" id="LWCA01000006">
    <property type="protein sequence ID" value="OAF72063.1"/>
    <property type="molecule type" value="Genomic_DNA"/>
</dbReference>
<dbReference type="InterPro" id="IPR035441">
    <property type="entry name" value="TFIIS/LEDGF_dom_sf"/>
</dbReference>
<dbReference type="GO" id="GO:0006357">
    <property type="term" value="P:regulation of transcription by RNA polymerase II"/>
    <property type="evidence" value="ECO:0007669"/>
    <property type="project" value="InterPro"/>
</dbReference>
<dbReference type="GO" id="GO:0070847">
    <property type="term" value="C:core mediator complex"/>
    <property type="evidence" value="ECO:0007669"/>
    <property type="project" value="TreeGrafter"/>
</dbReference>
<evidence type="ECO:0000313" key="3">
    <source>
        <dbReference type="EMBL" id="OAF72063.1"/>
    </source>
</evidence>
<dbReference type="PANTHER" id="PTHR15201:SF1">
    <property type="entry name" value="MEDIATOR OF RNA POLYMERASE II TRANSCRIPTION SUBUNIT 26"/>
    <property type="match status" value="1"/>
</dbReference>
<dbReference type="GO" id="GO:0016592">
    <property type="term" value="C:mediator complex"/>
    <property type="evidence" value="ECO:0007669"/>
    <property type="project" value="InterPro"/>
</dbReference>
<sequence>MELSYIMSAMLKPSPQTVSLERNHMSNLRLNKNENIKFNGISDNFSIEEAKAKLENVYDRETKMIKSINVVKEVINKLENCRISKLELERTLIGRLLNEVRKSITDVETAKRTKSLIKQWQNVIAGKSTPKISTNQNGKSTKIANLPQELPKRPSLKIKIKPLLKKNNENPNVNINNTDLYQKKVKTTMELMGSLKRSGDLRINKSSSVKKIKYDIDKKCVEPINYALLANKRIKKVKKPKNGKSIDKMDDYSEISISTNVETLTNVSSPPEPELNVEMKDVCFSVNNIEPVSEPVSVVTTLFKPEIIEKLIVTPKIIEKPIVYRTLPTMKFLNEMDSKRAKENKPIFERSKKMFANLDIEYKDTDPMKELDLSKININDEGSDDKYYTIDIHRQFTHDGRRVSPVRIPKDRFKLNVPTKQTSMRNVKNSVDLVSRVNYYTSLFTPTDVSISESLNDTSSTLTALSAKFEATVVTPGTPLISHVAIIPPTISLETKNFYLNYENIVKLPPTTVTYESEKSIHPKNWTDDDKKFCKDISHRYLNTEWEGMNGISMDGKFTRWTEKIYTTSYDGYPMVLKPYVEK</sequence>
<comment type="subcellular location">
    <subcellularLocation>
        <location evidence="1">Nucleus</location>
    </subcellularLocation>
</comment>
<dbReference type="PROSITE" id="PS51319">
    <property type="entry name" value="TFIIS_N"/>
    <property type="match status" value="1"/>
</dbReference>
<dbReference type="Pfam" id="PF08711">
    <property type="entry name" value="Med26"/>
    <property type="match status" value="1"/>
</dbReference>
<dbReference type="GO" id="GO:0010628">
    <property type="term" value="P:positive regulation of gene expression"/>
    <property type="evidence" value="ECO:0007669"/>
    <property type="project" value="TreeGrafter"/>
</dbReference>
<dbReference type="OrthoDB" id="550309at2759"/>
<name>A0A177BEE5_9BILA</name>
<comment type="caution">
    <text evidence="3">The sequence shown here is derived from an EMBL/GenBank/DDBJ whole genome shotgun (WGS) entry which is preliminary data.</text>
</comment>
<keyword evidence="4" id="KW-1185">Reference proteome</keyword>
<gene>
    <name evidence="3" type="ORF">A3Q56_00154</name>
</gene>
<dbReference type="SUPFAM" id="SSF47676">
    <property type="entry name" value="Conserved domain common to transcription factors TFIIS, elongin A, CRSP70"/>
    <property type="match status" value="1"/>
</dbReference>
<accession>A0A177BEE5</accession>
<evidence type="ECO:0000313" key="4">
    <source>
        <dbReference type="Proteomes" id="UP000078046"/>
    </source>
</evidence>
<proteinExistence type="predicted"/>
<evidence type="ECO:0000259" key="2">
    <source>
        <dbReference type="PROSITE" id="PS51319"/>
    </source>
</evidence>
<dbReference type="AlphaFoldDB" id="A0A177BEE5"/>
<dbReference type="PANTHER" id="PTHR15201">
    <property type="entry name" value="CRSP70"/>
    <property type="match status" value="1"/>
</dbReference>
<organism evidence="3 4">
    <name type="scientific">Intoshia linei</name>
    <dbReference type="NCBI Taxonomy" id="1819745"/>
    <lineage>
        <taxon>Eukaryota</taxon>
        <taxon>Metazoa</taxon>
        <taxon>Spiralia</taxon>
        <taxon>Lophotrochozoa</taxon>
        <taxon>Mesozoa</taxon>
        <taxon>Orthonectida</taxon>
        <taxon>Rhopaluridae</taxon>
        <taxon>Intoshia</taxon>
    </lineage>
</organism>
<dbReference type="InterPro" id="IPR042376">
    <property type="entry name" value="MED26"/>
</dbReference>
<evidence type="ECO:0000256" key="1">
    <source>
        <dbReference type="PROSITE-ProRule" id="PRU00649"/>
    </source>
</evidence>
<protein>
    <recommendedName>
        <fullName evidence="2">TFIIS N-terminal domain-containing protein</fullName>
    </recommendedName>
</protein>
<reference evidence="3 4" key="1">
    <citation type="submission" date="2016-04" db="EMBL/GenBank/DDBJ databases">
        <title>The genome of Intoshia linei affirms orthonectids as highly simplified spiralians.</title>
        <authorList>
            <person name="Mikhailov K.V."/>
            <person name="Slusarev G.S."/>
            <person name="Nikitin M.A."/>
            <person name="Logacheva M.D."/>
            <person name="Penin A."/>
            <person name="Aleoshin V."/>
            <person name="Panchin Y.V."/>
        </authorList>
    </citation>
    <scope>NUCLEOTIDE SEQUENCE [LARGE SCALE GENOMIC DNA]</scope>
    <source>
        <strain evidence="3">Intl2013</strain>
        <tissue evidence="3">Whole animal</tissue>
    </source>
</reference>
<feature type="domain" description="TFIIS N-terminal" evidence="2">
    <location>
        <begin position="48"/>
        <end position="127"/>
    </location>
</feature>
<dbReference type="InterPro" id="IPR017923">
    <property type="entry name" value="TFIIS_N"/>
</dbReference>
<dbReference type="Proteomes" id="UP000078046">
    <property type="component" value="Unassembled WGS sequence"/>
</dbReference>
<dbReference type="GO" id="GO:0003712">
    <property type="term" value="F:transcription coregulator activity"/>
    <property type="evidence" value="ECO:0007669"/>
    <property type="project" value="TreeGrafter"/>
</dbReference>